<proteinExistence type="inferred from homology"/>
<name>A0ABP8CDG6_9ACTN</name>
<dbReference type="InterPro" id="IPR023393">
    <property type="entry name" value="START-like_dom_sf"/>
</dbReference>
<evidence type="ECO:0000256" key="1">
    <source>
        <dbReference type="ARBA" id="ARBA00006817"/>
    </source>
</evidence>
<accession>A0ABP8CDG6</accession>
<evidence type="ECO:0000259" key="2">
    <source>
        <dbReference type="Pfam" id="PF08327"/>
    </source>
</evidence>
<gene>
    <name evidence="3" type="ORF">GCM10022254_51860</name>
</gene>
<dbReference type="Proteomes" id="UP001501710">
    <property type="component" value="Unassembled WGS sequence"/>
</dbReference>
<evidence type="ECO:0000313" key="3">
    <source>
        <dbReference type="EMBL" id="GAA4237948.1"/>
    </source>
</evidence>
<dbReference type="Gene3D" id="3.30.530.20">
    <property type="match status" value="1"/>
</dbReference>
<evidence type="ECO:0000313" key="4">
    <source>
        <dbReference type="Proteomes" id="UP001501710"/>
    </source>
</evidence>
<comment type="caution">
    <text evidence="3">The sequence shown here is derived from an EMBL/GenBank/DDBJ whole genome shotgun (WGS) entry which is preliminary data.</text>
</comment>
<dbReference type="InterPro" id="IPR013538">
    <property type="entry name" value="ASHA1/2-like_C"/>
</dbReference>
<protein>
    <submittedName>
        <fullName evidence="3">SRPBCC family protein</fullName>
    </submittedName>
</protein>
<feature type="domain" description="Activator of Hsp90 ATPase homologue 1/2-like C-terminal" evidence="2">
    <location>
        <begin position="14"/>
        <end position="145"/>
    </location>
</feature>
<dbReference type="EMBL" id="BAABAS010000019">
    <property type="protein sequence ID" value="GAA4237948.1"/>
    <property type="molecule type" value="Genomic_DNA"/>
</dbReference>
<comment type="similarity">
    <text evidence="1">Belongs to the AHA1 family.</text>
</comment>
<sequence>MVTQDKIEREIVIDAPVNRVWSLVTEPGWWVGDGDRTGQRRRREGDLELVDDPKFGTFPVRVESVEPQRYASYRWASGFPGQTPAEDNSTLVEFWLSERDDGGTLLRVVESGFDSLAVTEEVRERSVEGNTEGWTGQLNILKTLAERVNT</sequence>
<reference evidence="4" key="1">
    <citation type="journal article" date="2019" name="Int. J. Syst. Evol. Microbiol.">
        <title>The Global Catalogue of Microorganisms (GCM) 10K type strain sequencing project: providing services to taxonomists for standard genome sequencing and annotation.</title>
        <authorList>
            <consortium name="The Broad Institute Genomics Platform"/>
            <consortium name="The Broad Institute Genome Sequencing Center for Infectious Disease"/>
            <person name="Wu L."/>
            <person name="Ma J."/>
        </authorList>
    </citation>
    <scope>NUCLEOTIDE SEQUENCE [LARGE SCALE GENOMIC DNA]</scope>
    <source>
        <strain evidence="4">JCM 17440</strain>
    </source>
</reference>
<organism evidence="3 4">
    <name type="scientific">Actinomadura meridiana</name>
    <dbReference type="NCBI Taxonomy" id="559626"/>
    <lineage>
        <taxon>Bacteria</taxon>
        <taxon>Bacillati</taxon>
        <taxon>Actinomycetota</taxon>
        <taxon>Actinomycetes</taxon>
        <taxon>Streptosporangiales</taxon>
        <taxon>Thermomonosporaceae</taxon>
        <taxon>Actinomadura</taxon>
    </lineage>
</organism>
<dbReference type="SUPFAM" id="SSF55961">
    <property type="entry name" value="Bet v1-like"/>
    <property type="match status" value="1"/>
</dbReference>
<keyword evidence="4" id="KW-1185">Reference proteome</keyword>
<dbReference type="Pfam" id="PF08327">
    <property type="entry name" value="AHSA1"/>
    <property type="match status" value="1"/>
</dbReference>